<feature type="binding site" evidence="8">
    <location>
        <position position="438"/>
    </location>
    <ligand>
        <name>Mn(2+)</name>
        <dbReference type="ChEBI" id="CHEBI:29035"/>
        <label>2</label>
    </ligand>
</feature>
<evidence type="ECO:0000256" key="2">
    <source>
        <dbReference type="ARBA" id="ARBA00004798"/>
    </source>
</evidence>
<feature type="binding site" evidence="8">
    <location>
        <position position="439"/>
    </location>
    <ligand>
        <name>Mn(2+)</name>
        <dbReference type="ChEBI" id="CHEBI:29035"/>
        <label>2</label>
    </ligand>
</feature>
<dbReference type="Proteomes" id="UP001631949">
    <property type="component" value="Unassembled WGS sequence"/>
</dbReference>
<dbReference type="PANTHER" id="PTHR31637:SF0">
    <property type="entry name" value="2,3-BISPHOSPHOGLYCERATE-INDEPENDENT PHOSPHOGLYCERATE MUTASE"/>
    <property type="match status" value="1"/>
</dbReference>
<dbReference type="PIRSF" id="PIRSF001492">
    <property type="entry name" value="IPGAM"/>
    <property type="match status" value="1"/>
</dbReference>
<gene>
    <name evidence="8 12" type="primary">gpmI</name>
    <name evidence="12" type="ORF">ACKQTC_07740</name>
</gene>
<dbReference type="Gene3D" id="3.40.720.10">
    <property type="entry name" value="Alkaline Phosphatase, subunit A"/>
    <property type="match status" value="1"/>
</dbReference>
<dbReference type="GO" id="GO:0004619">
    <property type="term" value="F:phosphoglycerate mutase activity"/>
    <property type="evidence" value="ECO:0007669"/>
    <property type="project" value="UniProtKB-EC"/>
</dbReference>
<protein>
    <recommendedName>
        <fullName evidence="8 9">2,3-bisphosphoglycerate-independent phosphoglycerate mutase</fullName>
        <shortName evidence="8">BPG-independent PGAM</shortName>
        <shortName evidence="8">Phosphoglyceromutase</shortName>
        <shortName evidence="8">iPGM</shortName>
        <ecNumber evidence="8 9">5.4.2.12</ecNumber>
    </recommendedName>
</protein>
<dbReference type="PANTHER" id="PTHR31637">
    <property type="entry name" value="2,3-BISPHOSPHOGLYCERATE-INDEPENDENT PHOSPHOGLYCERATE MUTASE"/>
    <property type="match status" value="1"/>
</dbReference>
<feature type="active site" description="Phosphoserine intermediate" evidence="8">
    <location>
        <position position="61"/>
    </location>
</feature>
<feature type="binding site" evidence="8">
    <location>
        <position position="401"/>
    </location>
    <ligand>
        <name>Mn(2+)</name>
        <dbReference type="ChEBI" id="CHEBI:29035"/>
        <label>1</label>
    </ligand>
</feature>
<feature type="binding site" evidence="8">
    <location>
        <begin position="255"/>
        <end position="258"/>
    </location>
    <ligand>
        <name>substrate</name>
    </ligand>
</feature>
<comment type="caution">
    <text evidence="12">The sequence shown here is derived from an EMBL/GenBank/DDBJ whole genome shotgun (WGS) entry which is preliminary data.</text>
</comment>
<sequence>MAKPVVLCILDGWGLAPAGPTNAASQARTPHLDDLFATVPHTQLEASGEAVGLPAGQMGNSEVGHLNLGAGRVVYQDLVRISRAIQDGSFFRQPALASLADRLKANGGTLHLMGLLSDGGVHSHNSHLYALLAWAKDQGLSQVAVHVITDGRDVPPDSGLAYVQDLESEIARQGLGRIASVSGRYYAMDRDNRWDRVQKAWAVVVQAQGRTANDAVACVQASYDEGVTDEFILPTVIGPGRPIADGDGVIFFNFRADRAREFCQALVKEDFSGFDRGSHPQVTLRTLTEYEAGLVPAEDIVYPPESIENTLGAWLAKQGKNQLRTAETEKYAHVTFFFNGGVEEANPGEDRRLVPSPKVATYDLAPEMSAAAVADGVVQALEAGDKDFILVNFANPDMVGHTGQLPAAIQAMEAVDQALGRILQALAHTDGAMLICADHGNCEKMQDESGKPVTSHTTNPVPLLLVQGRGRTLRPGALCDIAPTLLDLMDCPQPSEMTGCSLLEGDQHA</sequence>
<dbReference type="SUPFAM" id="SSF53649">
    <property type="entry name" value="Alkaline phosphatase-like"/>
    <property type="match status" value="1"/>
</dbReference>
<comment type="function">
    <text evidence="8">Catalyzes the interconversion of 2-phosphoglycerate and 3-phosphoglycerate.</text>
</comment>
<feature type="domain" description="BPG-independent PGAM N-terminal" evidence="11">
    <location>
        <begin position="81"/>
        <end position="291"/>
    </location>
</feature>
<accession>A0ABW9H1R3</accession>
<keyword evidence="13" id="KW-1185">Reference proteome</keyword>
<dbReference type="InterPro" id="IPR011258">
    <property type="entry name" value="BPG-indep_PGM_N"/>
</dbReference>
<evidence type="ECO:0000313" key="12">
    <source>
        <dbReference type="EMBL" id="MFM9414258.1"/>
    </source>
</evidence>
<feature type="binding site" evidence="8">
    <location>
        <position position="11"/>
    </location>
    <ligand>
        <name>Mn(2+)</name>
        <dbReference type="ChEBI" id="CHEBI:29035"/>
        <label>2</label>
    </ligand>
</feature>
<feature type="binding site" evidence="8">
    <location>
        <position position="122"/>
    </location>
    <ligand>
        <name>substrate</name>
    </ligand>
</feature>
<name>A0ABW9H1R3_9FIRM</name>
<feature type="binding site" evidence="8">
    <location>
        <position position="190"/>
    </location>
    <ligand>
        <name>substrate</name>
    </ligand>
</feature>
<dbReference type="InterPro" id="IPR036646">
    <property type="entry name" value="PGAM_B_sf"/>
</dbReference>
<dbReference type="Gene3D" id="3.40.1450.10">
    <property type="entry name" value="BPG-independent phosphoglycerate mutase, domain B"/>
    <property type="match status" value="1"/>
</dbReference>
<evidence type="ECO:0000256" key="3">
    <source>
        <dbReference type="ARBA" id="ARBA00008819"/>
    </source>
</evidence>
<evidence type="ECO:0000259" key="11">
    <source>
        <dbReference type="Pfam" id="PF06415"/>
    </source>
</evidence>
<dbReference type="InterPro" id="IPR006124">
    <property type="entry name" value="Metalloenzyme"/>
</dbReference>
<organism evidence="12 13">
    <name type="scientific">Peptococcus simiae</name>
    <dbReference type="NCBI Taxonomy" id="1643805"/>
    <lineage>
        <taxon>Bacteria</taxon>
        <taxon>Bacillati</taxon>
        <taxon>Bacillota</taxon>
        <taxon>Clostridia</taxon>
        <taxon>Eubacteriales</taxon>
        <taxon>Peptococcaceae</taxon>
        <taxon>Peptococcus</taxon>
    </lineage>
</organism>
<feature type="binding site" evidence="8">
    <location>
        <position position="456"/>
    </location>
    <ligand>
        <name>Mn(2+)</name>
        <dbReference type="ChEBI" id="CHEBI:29035"/>
        <label>1</label>
    </ligand>
</feature>
<dbReference type="EC" id="5.4.2.12" evidence="8 9"/>
<keyword evidence="5 8" id="KW-0324">Glycolysis</keyword>
<evidence type="ECO:0000256" key="5">
    <source>
        <dbReference type="ARBA" id="ARBA00023152"/>
    </source>
</evidence>
<evidence type="ECO:0000256" key="9">
    <source>
        <dbReference type="NCBIfam" id="TIGR01307"/>
    </source>
</evidence>
<evidence type="ECO:0000256" key="7">
    <source>
        <dbReference type="ARBA" id="ARBA00023235"/>
    </source>
</evidence>
<dbReference type="NCBIfam" id="TIGR01307">
    <property type="entry name" value="pgm_bpd_ind"/>
    <property type="match status" value="1"/>
</dbReference>
<dbReference type="Pfam" id="PF01676">
    <property type="entry name" value="Metalloenzyme"/>
    <property type="match status" value="1"/>
</dbReference>
<comment type="cofactor">
    <cofactor evidence="8">
        <name>Mn(2+)</name>
        <dbReference type="ChEBI" id="CHEBI:29035"/>
    </cofactor>
    <text evidence="8">Binds 2 manganese ions per subunit.</text>
</comment>
<keyword evidence="4 8" id="KW-0479">Metal-binding</keyword>
<dbReference type="Pfam" id="PF06415">
    <property type="entry name" value="iPGM_N"/>
    <property type="match status" value="1"/>
</dbReference>
<evidence type="ECO:0000259" key="10">
    <source>
        <dbReference type="Pfam" id="PF01676"/>
    </source>
</evidence>
<comment type="similarity">
    <text evidence="3 8">Belongs to the BPG-independent phosphoglycerate mutase family.</text>
</comment>
<keyword evidence="6 8" id="KW-0464">Manganese</keyword>
<keyword evidence="7 8" id="KW-0413">Isomerase</keyword>
<dbReference type="RefSeq" id="WP_408977873.1">
    <property type="nucleotide sequence ID" value="NZ_JBJUVG010000012.1"/>
</dbReference>
<dbReference type="EMBL" id="JBJUVG010000012">
    <property type="protein sequence ID" value="MFM9414258.1"/>
    <property type="molecule type" value="Genomic_DNA"/>
</dbReference>
<evidence type="ECO:0000313" key="13">
    <source>
        <dbReference type="Proteomes" id="UP001631949"/>
    </source>
</evidence>
<reference evidence="12 13" key="1">
    <citation type="journal article" date="2016" name="Int. J. Syst. Evol. Microbiol.">
        <title>Peptococcus simiae sp. nov., isolated from rhesus macaque faeces and emended description of the genus Peptococcus.</title>
        <authorList>
            <person name="Shkoporov A.N."/>
            <person name="Efimov B.A."/>
            <person name="Kondova I."/>
            <person name="Ouwerling B."/>
            <person name="Chaplin A.V."/>
            <person name="Shcherbakova V.A."/>
            <person name="Langermans J.A.M."/>
        </authorList>
    </citation>
    <scope>NUCLEOTIDE SEQUENCE [LARGE SCALE GENOMIC DNA]</scope>
    <source>
        <strain evidence="12 13">M108</strain>
    </source>
</reference>
<dbReference type="CDD" id="cd16010">
    <property type="entry name" value="iPGM"/>
    <property type="match status" value="1"/>
</dbReference>
<evidence type="ECO:0000256" key="4">
    <source>
        <dbReference type="ARBA" id="ARBA00022723"/>
    </source>
</evidence>
<feature type="binding site" evidence="8">
    <location>
        <begin position="152"/>
        <end position="153"/>
    </location>
    <ligand>
        <name>substrate</name>
    </ligand>
</feature>
<comment type="subunit">
    <text evidence="8">Monomer.</text>
</comment>
<proteinExistence type="inferred from homology"/>
<evidence type="ECO:0000256" key="1">
    <source>
        <dbReference type="ARBA" id="ARBA00000370"/>
    </source>
</evidence>
<comment type="pathway">
    <text evidence="2 8">Carbohydrate degradation; glycolysis; pyruvate from D-glyceraldehyde 3-phosphate: step 3/5.</text>
</comment>
<dbReference type="HAMAP" id="MF_01038">
    <property type="entry name" value="GpmI"/>
    <property type="match status" value="1"/>
</dbReference>
<dbReference type="InterPro" id="IPR017850">
    <property type="entry name" value="Alkaline_phosphatase_core_sf"/>
</dbReference>
<dbReference type="InterPro" id="IPR005995">
    <property type="entry name" value="Pgm_bpd_ind"/>
</dbReference>
<dbReference type="SUPFAM" id="SSF64158">
    <property type="entry name" value="2,3-Bisphosphoglycerate-independent phosphoglycerate mutase, substrate-binding domain"/>
    <property type="match status" value="1"/>
</dbReference>
<evidence type="ECO:0000256" key="6">
    <source>
        <dbReference type="ARBA" id="ARBA00023211"/>
    </source>
</evidence>
<feature type="binding site" evidence="8">
    <location>
        <position position="184"/>
    </location>
    <ligand>
        <name>substrate</name>
    </ligand>
</feature>
<feature type="domain" description="Metalloenzyme" evidence="10">
    <location>
        <begin position="3"/>
        <end position="490"/>
    </location>
</feature>
<comment type="catalytic activity">
    <reaction evidence="1 8">
        <text>(2R)-2-phosphoglycerate = (2R)-3-phosphoglycerate</text>
        <dbReference type="Rhea" id="RHEA:15901"/>
        <dbReference type="ChEBI" id="CHEBI:58272"/>
        <dbReference type="ChEBI" id="CHEBI:58289"/>
        <dbReference type="EC" id="5.4.2.12"/>
    </reaction>
</comment>
<feature type="binding site" evidence="8">
    <location>
        <position position="397"/>
    </location>
    <ligand>
        <name>Mn(2+)</name>
        <dbReference type="ChEBI" id="CHEBI:29035"/>
        <label>1</label>
    </ligand>
</feature>
<evidence type="ECO:0000256" key="8">
    <source>
        <dbReference type="HAMAP-Rule" id="MF_01038"/>
    </source>
</evidence>
<feature type="binding site" evidence="8">
    <location>
        <position position="330"/>
    </location>
    <ligand>
        <name>substrate</name>
    </ligand>
</feature>
<feature type="binding site" evidence="8">
    <location>
        <position position="61"/>
    </location>
    <ligand>
        <name>Mn(2+)</name>
        <dbReference type="ChEBI" id="CHEBI:29035"/>
        <label>2</label>
    </ligand>
</feature>